<dbReference type="PANTHER" id="PTHR11860:SF87">
    <property type="entry name" value="CMRF35-LIKE MOLECULE 8"/>
    <property type="match status" value="1"/>
</dbReference>
<keyword evidence="5" id="KW-1133">Transmembrane helix</keyword>
<keyword evidence="3 5" id="KW-0472">Membrane</keyword>
<keyword evidence="2 5" id="KW-0812">Transmembrane</keyword>
<dbReference type="InterPro" id="IPR036179">
    <property type="entry name" value="Ig-like_dom_sf"/>
</dbReference>
<accession>A0A6P7IYG5</accession>
<dbReference type="SUPFAM" id="SSF48726">
    <property type="entry name" value="Immunoglobulin"/>
    <property type="match status" value="1"/>
</dbReference>
<proteinExistence type="predicted"/>
<feature type="transmembrane region" description="Helical" evidence="5">
    <location>
        <begin position="196"/>
        <end position="220"/>
    </location>
</feature>
<dbReference type="Gene3D" id="2.60.40.10">
    <property type="entry name" value="Immunoglobulins"/>
    <property type="match status" value="1"/>
</dbReference>
<gene>
    <name evidence="8" type="primary">LOC114440940</name>
</gene>
<dbReference type="InterPro" id="IPR050671">
    <property type="entry name" value="CD300_family_receptors"/>
</dbReference>
<evidence type="ECO:0000313" key="7">
    <source>
        <dbReference type="Proteomes" id="UP000515145"/>
    </source>
</evidence>
<dbReference type="GO" id="GO:0004888">
    <property type="term" value="F:transmembrane signaling receptor activity"/>
    <property type="evidence" value="ECO:0007669"/>
    <property type="project" value="TreeGrafter"/>
</dbReference>
<name>A0A6P7IYG5_9TELE</name>
<dbReference type="Proteomes" id="UP000515145">
    <property type="component" value="Chromosome 1"/>
</dbReference>
<dbReference type="AlphaFoldDB" id="A0A6P7IYG5"/>
<evidence type="ECO:0000256" key="4">
    <source>
        <dbReference type="SAM" id="MobiDB-lite"/>
    </source>
</evidence>
<dbReference type="InterPro" id="IPR003599">
    <property type="entry name" value="Ig_sub"/>
</dbReference>
<feature type="region of interest" description="Disordered" evidence="4">
    <location>
        <begin position="227"/>
        <end position="251"/>
    </location>
</feature>
<sequence>MSPREVGPTSRLRAQPSHQVLAFEPQPQTWLQAVCAQAVKVMEVSGHVGGEVSIRCSGSNSSEHNSMYFCKGACTSGRILIETERRRSAVTQRGRYSMKADRGDGAFSVTIKKLKRGDAGRYLCGGDQVNGSHQEVDLRVLDASSAPAGTPPSTTTMLKIEAETLSWANFLSVTEPSPATITLPSSERKTNQQESASLTVVIIVSGSLAVLVFAIIPIIFCGRWRTNTEGQNRPEGRKGQAGRCEENADTPPTQVAVGLQAFEPEADPVSDAHDTLQYAAIYQALDPKTLD</sequence>
<evidence type="ECO:0000313" key="8">
    <source>
        <dbReference type="RefSeq" id="XP_028269424.1"/>
    </source>
</evidence>
<evidence type="ECO:0000256" key="5">
    <source>
        <dbReference type="SAM" id="Phobius"/>
    </source>
</evidence>
<dbReference type="OrthoDB" id="8442846at2759"/>
<feature type="domain" description="Immunoglobulin" evidence="6">
    <location>
        <begin position="41"/>
        <end position="141"/>
    </location>
</feature>
<dbReference type="GO" id="GO:0005886">
    <property type="term" value="C:plasma membrane"/>
    <property type="evidence" value="ECO:0007669"/>
    <property type="project" value="TreeGrafter"/>
</dbReference>
<reference evidence="8" key="1">
    <citation type="submission" date="2025-08" db="UniProtKB">
        <authorList>
            <consortium name="RefSeq"/>
        </authorList>
    </citation>
    <scope>IDENTIFICATION</scope>
</reference>
<dbReference type="GeneID" id="114440940"/>
<dbReference type="InParanoid" id="A0A6P7IYG5"/>
<protein>
    <submittedName>
        <fullName evidence="8">Uncharacterized protein LOC114440940 isoform X1</fullName>
    </submittedName>
</protein>
<evidence type="ECO:0000256" key="1">
    <source>
        <dbReference type="ARBA" id="ARBA00004370"/>
    </source>
</evidence>
<evidence type="ECO:0000259" key="6">
    <source>
        <dbReference type="SMART" id="SM00409"/>
    </source>
</evidence>
<dbReference type="Pfam" id="PF07686">
    <property type="entry name" value="V-set"/>
    <property type="match status" value="1"/>
</dbReference>
<dbReference type="SMART" id="SM00409">
    <property type="entry name" value="IG"/>
    <property type="match status" value="1"/>
</dbReference>
<dbReference type="InterPro" id="IPR013106">
    <property type="entry name" value="Ig_V-set"/>
</dbReference>
<evidence type="ECO:0000256" key="3">
    <source>
        <dbReference type="ARBA" id="ARBA00023136"/>
    </source>
</evidence>
<evidence type="ECO:0000256" key="2">
    <source>
        <dbReference type="ARBA" id="ARBA00022692"/>
    </source>
</evidence>
<dbReference type="PANTHER" id="PTHR11860">
    <property type="entry name" value="POLYMERIC-IMMUNOGLOBULIN RECEPTOR"/>
    <property type="match status" value="1"/>
</dbReference>
<dbReference type="RefSeq" id="XP_028269424.1">
    <property type="nucleotide sequence ID" value="XM_028413623.1"/>
</dbReference>
<comment type="subcellular location">
    <subcellularLocation>
        <location evidence="1">Membrane</location>
    </subcellularLocation>
</comment>
<feature type="compositionally biased region" description="Basic and acidic residues" evidence="4">
    <location>
        <begin position="232"/>
        <end position="246"/>
    </location>
</feature>
<keyword evidence="7" id="KW-1185">Reference proteome</keyword>
<organism evidence="7 8">
    <name type="scientific">Parambassis ranga</name>
    <name type="common">Indian glassy fish</name>
    <dbReference type="NCBI Taxonomy" id="210632"/>
    <lineage>
        <taxon>Eukaryota</taxon>
        <taxon>Metazoa</taxon>
        <taxon>Chordata</taxon>
        <taxon>Craniata</taxon>
        <taxon>Vertebrata</taxon>
        <taxon>Euteleostomi</taxon>
        <taxon>Actinopterygii</taxon>
        <taxon>Neopterygii</taxon>
        <taxon>Teleostei</taxon>
        <taxon>Neoteleostei</taxon>
        <taxon>Acanthomorphata</taxon>
        <taxon>Ovalentaria</taxon>
        <taxon>Ambassidae</taxon>
        <taxon>Parambassis</taxon>
    </lineage>
</organism>
<dbReference type="InterPro" id="IPR013783">
    <property type="entry name" value="Ig-like_fold"/>
</dbReference>